<protein>
    <recommendedName>
        <fullName evidence="12">UDP-N-acetylglucosamine 1-carboxyvinyltransferase</fullName>
        <ecNumber evidence="12">2.5.1.7</ecNumber>
    </recommendedName>
    <alternativeName>
        <fullName evidence="12">Enoylpyruvate transferase</fullName>
    </alternativeName>
    <alternativeName>
        <fullName evidence="12">UDP-N-acetylglucosamine enolpyruvyl transferase</fullName>
        <shortName evidence="12">EPT</shortName>
    </alternativeName>
</protein>
<comment type="caution">
    <text evidence="14">The sequence shown here is derived from an EMBL/GenBank/DDBJ whole genome shotgun (WGS) entry which is preliminary data.</text>
</comment>
<evidence type="ECO:0000256" key="12">
    <source>
        <dbReference type="HAMAP-Rule" id="MF_00111"/>
    </source>
</evidence>
<dbReference type="PANTHER" id="PTHR43783">
    <property type="entry name" value="UDP-N-ACETYLGLUCOSAMINE 1-CARBOXYVINYLTRANSFERASE"/>
    <property type="match status" value="1"/>
</dbReference>
<dbReference type="GO" id="GO:0019277">
    <property type="term" value="P:UDP-N-acetylgalactosamine biosynthetic process"/>
    <property type="evidence" value="ECO:0007669"/>
    <property type="project" value="InterPro"/>
</dbReference>
<feature type="binding site" evidence="12">
    <location>
        <begin position="19"/>
        <end position="20"/>
    </location>
    <ligand>
        <name>phosphoenolpyruvate</name>
        <dbReference type="ChEBI" id="CHEBI:58702"/>
    </ligand>
</feature>
<sequence>MILEGGRPLLGCVRIQGSKNAALPMMAAAVLHEGEVALHNCPRIADVFSMERILRSLGAETCWEDHTLRICCRNLHGFEIDREDAASMRSSVMLMGSLLGRQGCVRIAYPGGCTIGARPIDLHLKVFQTMGARVEEQGDLLEARTPDCLWGTRICFPISSVGATENGILAAVKARGTTLLENCALEPEITHLCHFLQAMGAEIGGIGTRRLRIRGVRILRDAQFWVPPDRIVAGTYLYAAAATRGKVELLDVPLGEIASILRVYEKMGGQWECNGGKLKADASGVRRMVEYTRTQCYPGFPTDMQSVLMAVLLTIPGKGRIREEIFEDRLKTAGELKKLGGRIHTAGRDAWIIGGGPLTGARVEARDLRGGAALAVAALAASGTTVIGNAGFVERGYEAIDADLAGLGARIEMR</sequence>
<accession>A0A9D1NSL6</accession>
<proteinExistence type="inferred from homology"/>
<evidence type="ECO:0000256" key="7">
    <source>
        <dbReference type="ARBA" id="ARBA00022984"/>
    </source>
</evidence>
<dbReference type="HAMAP" id="MF_00111">
    <property type="entry name" value="MurA"/>
    <property type="match status" value="1"/>
</dbReference>
<dbReference type="GO" id="GO:0051301">
    <property type="term" value="P:cell division"/>
    <property type="evidence" value="ECO:0007669"/>
    <property type="project" value="UniProtKB-KW"/>
</dbReference>
<comment type="catalytic activity">
    <reaction evidence="11 12">
        <text>phosphoenolpyruvate + UDP-N-acetyl-alpha-D-glucosamine = UDP-N-acetyl-3-O-(1-carboxyvinyl)-alpha-D-glucosamine + phosphate</text>
        <dbReference type="Rhea" id="RHEA:18681"/>
        <dbReference type="ChEBI" id="CHEBI:43474"/>
        <dbReference type="ChEBI" id="CHEBI:57705"/>
        <dbReference type="ChEBI" id="CHEBI:58702"/>
        <dbReference type="ChEBI" id="CHEBI:68483"/>
        <dbReference type="EC" id="2.5.1.7"/>
    </reaction>
</comment>
<keyword evidence="9 12" id="KW-0961">Cell wall biogenesis/degradation</keyword>
<keyword evidence="12" id="KW-0670">Pyruvate</keyword>
<dbReference type="Pfam" id="PF00275">
    <property type="entry name" value="EPSP_synthase"/>
    <property type="match status" value="1"/>
</dbReference>
<evidence type="ECO:0000256" key="9">
    <source>
        <dbReference type="ARBA" id="ARBA00023316"/>
    </source>
</evidence>
<dbReference type="NCBIfam" id="TIGR01072">
    <property type="entry name" value="murA"/>
    <property type="match status" value="1"/>
</dbReference>
<organism evidence="14 15">
    <name type="scientific">Candidatus Pullilachnospira stercoravium</name>
    <dbReference type="NCBI Taxonomy" id="2840913"/>
    <lineage>
        <taxon>Bacteria</taxon>
        <taxon>Bacillati</taxon>
        <taxon>Bacillota</taxon>
        <taxon>Clostridia</taxon>
        <taxon>Lachnospirales</taxon>
        <taxon>Lachnospiraceae</taxon>
        <taxon>Lachnospiraceae incertae sedis</taxon>
        <taxon>Candidatus Pullilachnospira</taxon>
    </lineage>
</organism>
<keyword evidence="3 12" id="KW-0963">Cytoplasm</keyword>
<feature type="binding site" evidence="12">
    <location>
        <position position="89"/>
    </location>
    <ligand>
        <name>UDP-N-acetyl-alpha-D-glucosamine</name>
        <dbReference type="ChEBI" id="CHEBI:57705"/>
    </ligand>
</feature>
<comment type="function">
    <text evidence="12">Cell wall formation. Adds enolpyruvyl to UDP-N-acetylglucosamine.</text>
</comment>
<dbReference type="InterPro" id="IPR050068">
    <property type="entry name" value="MurA_subfamily"/>
</dbReference>
<comment type="pathway">
    <text evidence="2 12">Cell wall biogenesis; peptidoglycan biosynthesis.</text>
</comment>
<evidence type="ECO:0000256" key="5">
    <source>
        <dbReference type="ARBA" id="ARBA00022679"/>
    </source>
</evidence>
<feature type="binding site" evidence="12">
    <location>
        <begin position="118"/>
        <end position="122"/>
    </location>
    <ligand>
        <name>UDP-N-acetyl-alpha-D-glucosamine</name>
        <dbReference type="ChEBI" id="CHEBI:57705"/>
    </ligand>
</feature>
<feature type="active site" description="Proton donor" evidence="12">
    <location>
        <position position="113"/>
    </location>
</feature>
<evidence type="ECO:0000256" key="4">
    <source>
        <dbReference type="ARBA" id="ARBA00022618"/>
    </source>
</evidence>
<dbReference type="NCBIfam" id="NF006873">
    <property type="entry name" value="PRK09369.1"/>
    <property type="match status" value="1"/>
</dbReference>
<dbReference type="Gene3D" id="3.65.10.10">
    <property type="entry name" value="Enolpyruvate transferase domain"/>
    <property type="match status" value="2"/>
</dbReference>
<dbReference type="InterPro" id="IPR036968">
    <property type="entry name" value="Enolpyruvate_Tfrase_sf"/>
</dbReference>
<gene>
    <name evidence="12 14" type="primary">murA</name>
    <name evidence="14" type="ORF">IAA63_03615</name>
</gene>
<keyword evidence="4 12" id="KW-0132">Cell division</keyword>
<evidence type="ECO:0000256" key="6">
    <source>
        <dbReference type="ARBA" id="ARBA00022960"/>
    </source>
</evidence>
<reference evidence="14" key="2">
    <citation type="journal article" date="2021" name="PeerJ">
        <title>Extensive microbial diversity within the chicken gut microbiome revealed by metagenomics and culture.</title>
        <authorList>
            <person name="Gilroy R."/>
            <person name="Ravi A."/>
            <person name="Getino M."/>
            <person name="Pursley I."/>
            <person name="Horton D.L."/>
            <person name="Alikhan N.F."/>
            <person name="Baker D."/>
            <person name="Gharbi K."/>
            <person name="Hall N."/>
            <person name="Watson M."/>
            <person name="Adriaenssens E.M."/>
            <person name="Foster-Nyarko E."/>
            <person name="Jarju S."/>
            <person name="Secka A."/>
            <person name="Antonio M."/>
            <person name="Oren A."/>
            <person name="Chaudhuri R.R."/>
            <person name="La Ragione R."/>
            <person name="Hildebrand F."/>
            <person name="Pallen M.J."/>
        </authorList>
    </citation>
    <scope>NUCLEOTIDE SEQUENCE</scope>
    <source>
        <strain evidence="14">ChiBcec2-4451</strain>
    </source>
</reference>
<feature type="modified residue" description="2-(S-cysteinyl)pyruvic acid O-phosphothioketal" evidence="12">
    <location>
        <position position="113"/>
    </location>
</feature>
<comment type="similarity">
    <text evidence="10 12">Belongs to the EPSP synthase family. MurA subfamily.</text>
</comment>
<dbReference type="GO" id="GO:0005737">
    <property type="term" value="C:cytoplasm"/>
    <property type="evidence" value="ECO:0007669"/>
    <property type="project" value="UniProtKB-SubCell"/>
</dbReference>
<dbReference type="InterPro" id="IPR013792">
    <property type="entry name" value="RNA3'P_cycl/enolpyr_Trfase_a/b"/>
</dbReference>
<evidence type="ECO:0000259" key="13">
    <source>
        <dbReference type="Pfam" id="PF00275"/>
    </source>
</evidence>
<keyword evidence="5 12" id="KW-0808">Transferase</keyword>
<evidence type="ECO:0000256" key="10">
    <source>
        <dbReference type="ARBA" id="ARBA00038367"/>
    </source>
</evidence>
<evidence type="ECO:0000313" key="14">
    <source>
        <dbReference type="EMBL" id="HIV12214.1"/>
    </source>
</evidence>
<dbReference type="GO" id="GO:0008760">
    <property type="term" value="F:UDP-N-acetylglucosamine 1-carboxyvinyltransferase activity"/>
    <property type="evidence" value="ECO:0007669"/>
    <property type="project" value="UniProtKB-UniRule"/>
</dbReference>
<keyword evidence="7 12" id="KW-0573">Peptidoglycan synthesis</keyword>
<keyword evidence="8 12" id="KW-0131">Cell cycle</keyword>
<comment type="caution">
    <text evidence="12">Lacks conserved residue(s) required for the propagation of feature annotation.</text>
</comment>
<dbReference type="Proteomes" id="UP000886723">
    <property type="component" value="Unassembled WGS sequence"/>
</dbReference>
<dbReference type="GO" id="GO:0009252">
    <property type="term" value="P:peptidoglycan biosynthetic process"/>
    <property type="evidence" value="ECO:0007669"/>
    <property type="project" value="UniProtKB-UniRule"/>
</dbReference>
<feature type="domain" description="Enolpyruvate transferase" evidence="13">
    <location>
        <begin position="4"/>
        <end position="400"/>
    </location>
</feature>
<keyword evidence="6 12" id="KW-0133">Cell shape</keyword>
<dbReference type="GO" id="GO:0008360">
    <property type="term" value="P:regulation of cell shape"/>
    <property type="evidence" value="ECO:0007669"/>
    <property type="project" value="UniProtKB-KW"/>
</dbReference>
<evidence type="ECO:0000256" key="8">
    <source>
        <dbReference type="ARBA" id="ARBA00023306"/>
    </source>
</evidence>
<evidence type="ECO:0000256" key="11">
    <source>
        <dbReference type="ARBA" id="ARBA00047527"/>
    </source>
</evidence>
<dbReference type="EMBL" id="DVON01000077">
    <property type="protein sequence ID" value="HIV12214.1"/>
    <property type="molecule type" value="Genomic_DNA"/>
</dbReference>
<dbReference type="InterPro" id="IPR001986">
    <property type="entry name" value="Enolpyruvate_Tfrase_dom"/>
</dbReference>
<dbReference type="GO" id="GO:0071555">
    <property type="term" value="P:cell wall organization"/>
    <property type="evidence" value="ECO:0007669"/>
    <property type="project" value="UniProtKB-KW"/>
</dbReference>
<evidence type="ECO:0000256" key="3">
    <source>
        <dbReference type="ARBA" id="ARBA00022490"/>
    </source>
</evidence>
<dbReference type="AlphaFoldDB" id="A0A9D1NSL6"/>
<dbReference type="PANTHER" id="PTHR43783:SF1">
    <property type="entry name" value="UDP-N-ACETYLGLUCOSAMINE 1-CARBOXYVINYLTRANSFERASE"/>
    <property type="match status" value="1"/>
</dbReference>
<evidence type="ECO:0000256" key="2">
    <source>
        <dbReference type="ARBA" id="ARBA00004752"/>
    </source>
</evidence>
<name>A0A9D1NSL6_9FIRM</name>
<dbReference type="SUPFAM" id="SSF55205">
    <property type="entry name" value="EPT/RTPC-like"/>
    <property type="match status" value="1"/>
</dbReference>
<evidence type="ECO:0000256" key="1">
    <source>
        <dbReference type="ARBA" id="ARBA00004496"/>
    </source>
</evidence>
<feature type="binding site" evidence="12">
    <location>
        <position position="303"/>
    </location>
    <ligand>
        <name>UDP-N-acetyl-alpha-D-glucosamine</name>
        <dbReference type="ChEBI" id="CHEBI:57705"/>
    </ligand>
</feature>
<feature type="binding site" evidence="12">
    <location>
        <position position="325"/>
    </location>
    <ligand>
        <name>UDP-N-acetyl-alpha-D-glucosamine</name>
        <dbReference type="ChEBI" id="CHEBI:57705"/>
    </ligand>
</feature>
<dbReference type="InterPro" id="IPR005750">
    <property type="entry name" value="UDP_GlcNAc_COvinyl_MurA"/>
</dbReference>
<comment type="subcellular location">
    <subcellularLocation>
        <location evidence="1 12">Cytoplasm</location>
    </subcellularLocation>
</comment>
<reference evidence="14" key="1">
    <citation type="submission" date="2020-10" db="EMBL/GenBank/DDBJ databases">
        <authorList>
            <person name="Gilroy R."/>
        </authorList>
    </citation>
    <scope>NUCLEOTIDE SEQUENCE</scope>
    <source>
        <strain evidence="14">ChiBcec2-4451</strain>
    </source>
</reference>
<dbReference type="EC" id="2.5.1.7" evidence="12"/>
<dbReference type="CDD" id="cd01555">
    <property type="entry name" value="UdpNAET"/>
    <property type="match status" value="1"/>
</dbReference>
<evidence type="ECO:0000313" key="15">
    <source>
        <dbReference type="Proteomes" id="UP000886723"/>
    </source>
</evidence>